<dbReference type="GO" id="GO:0016791">
    <property type="term" value="F:phosphatase activity"/>
    <property type="evidence" value="ECO:0007669"/>
    <property type="project" value="TreeGrafter"/>
</dbReference>
<dbReference type="InterPro" id="IPR004843">
    <property type="entry name" value="Calcineurin-like_PHP"/>
</dbReference>
<dbReference type="AlphaFoldDB" id="A0A2M7FXX9"/>
<proteinExistence type="predicted"/>
<dbReference type="EMBL" id="PFFQ01000064">
    <property type="protein sequence ID" value="PIW14127.1"/>
    <property type="molecule type" value="Genomic_DNA"/>
</dbReference>
<name>A0A2M7FXX9_9BACT</name>
<organism evidence="2 3">
    <name type="scientific">bacterium (Candidatus Blackallbacteria) CG17_big_fil_post_rev_8_21_14_2_50_48_46</name>
    <dbReference type="NCBI Taxonomy" id="2014261"/>
    <lineage>
        <taxon>Bacteria</taxon>
        <taxon>Candidatus Blackallbacteria</taxon>
    </lineage>
</organism>
<reference evidence="2 3" key="1">
    <citation type="submission" date="2017-09" db="EMBL/GenBank/DDBJ databases">
        <title>Depth-based differentiation of microbial function through sediment-hosted aquifers and enrichment of novel symbionts in the deep terrestrial subsurface.</title>
        <authorList>
            <person name="Probst A.J."/>
            <person name="Ladd B."/>
            <person name="Jarett J.K."/>
            <person name="Geller-Mcgrath D.E."/>
            <person name="Sieber C.M."/>
            <person name="Emerson J.B."/>
            <person name="Anantharaman K."/>
            <person name="Thomas B.C."/>
            <person name="Malmstrom R."/>
            <person name="Stieglmeier M."/>
            <person name="Klingl A."/>
            <person name="Woyke T."/>
            <person name="Ryan C.M."/>
            <person name="Banfield J.F."/>
        </authorList>
    </citation>
    <scope>NUCLEOTIDE SEQUENCE [LARGE SCALE GENOMIC DNA]</scope>
    <source>
        <strain evidence="2">CG17_big_fil_post_rev_8_21_14_2_50_48_46</strain>
    </source>
</reference>
<dbReference type="InterPro" id="IPR050126">
    <property type="entry name" value="Ap4A_hydrolase"/>
</dbReference>
<sequence length="286" mass="32754">MSKKPQATYLVGDIHGCYQEWLSLEEKIYKQAAHRGQSPLIVSVGDLIDRGPDSAKVVAHFGAGVRAGTHAVVMGNHELMMLECLWEWAPWNFDSTGWPAWLNNYRKTWEAKEGFSRWLPWEDYRVFARSLWLSQGGYQTLSSYGCDPHQPGTWLIPPETLQFLLHLPYVWENEEVIVTHALARPQDLKLIQELGPLRDKHAGAAQAFLQHSHSLIWNRTPPRVSPDSKNRLHVSGHTPVSRLKRWKQAQCLQIDTACVYGSRLSTWCVESQERLSVKAARNYLHP</sequence>
<accession>A0A2M7FXX9</accession>
<gene>
    <name evidence="2" type="ORF">COW36_23040</name>
</gene>
<dbReference type="PANTHER" id="PTHR42850">
    <property type="entry name" value="METALLOPHOSPHOESTERASE"/>
    <property type="match status" value="1"/>
</dbReference>
<dbReference type="SUPFAM" id="SSF56300">
    <property type="entry name" value="Metallo-dependent phosphatases"/>
    <property type="match status" value="1"/>
</dbReference>
<comment type="caution">
    <text evidence="2">The sequence shown here is derived from an EMBL/GenBank/DDBJ whole genome shotgun (WGS) entry which is preliminary data.</text>
</comment>
<dbReference type="Gene3D" id="3.60.21.10">
    <property type="match status" value="1"/>
</dbReference>
<evidence type="ECO:0000259" key="1">
    <source>
        <dbReference type="Pfam" id="PF00149"/>
    </source>
</evidence>
<protein>
    <recommendedName>
        <fullName evidence="1">Calcineurin-like phosphoesterase domain-containing protein</fullName>
    </recommendedName>
</protein>
<evidence type="ECO:0000313" key="2">
    <source>
        <dbReference type="EMBL" id="PIW14127.1"/>
    </source>
</evidence>
<dbReference type="Proteomes" id="UP000231019">
    <property type="component" value="Unassembled WGS sequence"/>
</dbReference>
<dbReference type="PANTHER" id="PTHR42850:SF4">
    <property type="entry name" value="ZINC-DEPENDENT ENDOPOLYPHOSPHATASE"/>
    <property type="match status" value="1"/>
</dbReference>
<feature type="domain" description="Calcineurin-like phosphoesterase" evidence="1">
    <location>
        <begin position="10"/>
        <end position="172"/>
    </location>
</feature>
<dbReference type="GO" id="GO:0005737">
    <property type="term" value="C:cytoplasm"/>
    <property type="evidence" value="ECO:0007669"/>
    <property type="project" value="TreeGrafter"/>
</dbReference>
<evidence type="ECO:0000313" key="3">
    <source>
        <dbReference type="Proteomes" id="UP000231019"/>
    </source>
</evidence>
<dbReference type="Pfam" id="PF00149">
    <property type="entry name" value="Metallophos"/>
    <property type="match status" value="1"/>
</dbReference>
<dbReference type="InterPro" id="IPR029052">
    <property type="entry name" value="Metallo-depent_PP-like"/>
</dbReference>